<keyword evidence="12" id="KW-0479">Metal-binding</keyword>
<evidence type="ECO:0000256" key="7">
    <source>
        <dbReference type="ARBA" id="ARBA00023180"/>
    </source>
</evidence>
<reference evidence="16" key="1">
    <citation type="submission" date="2020-11" db="EMBL/GenBank/DDBJ databases">
        <authorList>
            <consortium name="DOE Joint Genome Institute"/>
            <person name="Ahrendt S."/>
            <person name="Riley R."/>
            <person name="Andreopoulos W."/>
            <person name="Labutti K."/>
            <person name="Pangilinan J."/>
            <person name="Ruiz-Duenas F.J."/>
            <person name="Barrasa J.M."/>
            <person name="Sanchez-Garcia M."/>
            <person name="Camarero S."/>
            <person name="Miyauchi S."/>
            <person name="Serrano A."/>
            <person name="Linde D."/>
            <person name="Babiker R."/>
            <person name="Drula E."/>
            <person name="Ayuso-Fernandez I."/>
            <person name="Pacheco R."/>
            <person name="Padilla G."/>
            <person name="Ferreira P."/>
            <person name="Barriuso J."/>
            <person name="Kellner H."/>
            <person name="Castanera R."/>
            <person name="Alfaro M."/>
            <person name="Ramirez L."/>
            <person name="Pisabarro A.G."/>
            <person name="Kuo A."/>
            <person name="Tritt A."/>
            <person name="Lipzen A."/>
            <person name="He G."/>
            <person name="Yan M."/>
            <person name="Ng V."/>
            <person name="Cullen D."/>
            <person name="Martin F."/>
            <person name="Rosso M.-N."/>
            <person name="Henrissat B."/>
            <person name="Hibbett D."/>
            <person name="Martinez A.T."/>
            <person name="Grigoriev I.V."/>
        </authorList>
    </citation>
    <scope>NUCLEOTIDE SEQUENCE</scope>
    <source>
        <strain evidence="16">CBS 506.95</strain>
    </source>
</reference>
<dbReference type="GO" id="GO:0005975">
    <property type="term" value="P:carbohydrate metabolic process"/>
    <property type="evidence" value="ECO:0007669"/>
    <property type="project" value="InterPro"/>
</dbReference>
<keyword evidence="6 13" id="KW-1015">Disulfide bond</keyword>
<keyword evidence="17" id="KW-1185">Reference proteome</keyword>
<dbReference type="GO" id="GO:0016020">
    <property type="term" value="C:membrane"/>
    <property type="evidence" value="ECO:0007669"/>
    <property type="project" value="InterPro"/>
</dbReference>
<dbReference type="SUPFAM" id="SSF48225">
    <property type="entry name" value="Seven-hairpin glycosidases"/>
    <property type="match status" value="1"/>
</dbReference>
<evidence type="ECO:0000256" key="1">
    <source>
        <dbReference type="ARBA" id="ARBA00001913"/>
    </source>
</evidence>
<feature type="active site" evidence="11">
    <location>
        <position position="255"/>
    </location>
</feature>
<feature type="active site" description="Proton donor" evidence="11">
    <location>
        <position position="125"/>
    </location>
</feature>
<gene>
    <name evidence="16" type="ORF">CPB83DRAFT_791656</name>
</gene>
<comment type="catalytic activity">
    <reaction evidence="10">
        <text>N(4)-(alpha-D-Man-(1-&gt;2)-alpha-D-Man-(1-&gt;2)-alpha-D-Man-(1-&gt;3)-[alpha-D-Man-(1-&gt;2)-alpha-D-Man-(1-&gt;3)-[alpha-D-Man-(1-&gt;2)-alpha-D-Man-(1-&gt;6)]-alpha-D-Man-(1-&gt;6)]-beta-D-Man-(1-&gt;4)-beta-D-GlcNAc-(1-&gt;4)-beta-D-GlcNAc)-L-asparaginyl-[protein] (N-glucan mannose isomer 9A1,2,3B1,2,3) + 4 H2O = N(4)-(alpha-D-Man-(1-&gt;3)-[alpha-D-Man-(1-&gt;3)-[alpha-D-Man-(1-&gt;6)]-alpha-D-Man-(1-&gt;6)]-beta-D-Man-(1-&gt;4)-beta-D-GlcNAc-(1-&gt;4)-beta-D-GlcNAc)-L-asparaginyl-[protein] (N-glucan mannose isomer 5A1,2) + 4 beta-D-mannose</text>
        <dbReference type="Rhea" id="RHEA:56008"/>
        <dbReference type="Rhea" id="RHEA-COMP:14356"/>
        <dbReference type="Rhea" id="RHEA-COMP:14367"/>
        <dbReference type="ChEBI" id="CHEBI:15377"/>
        <dbReference type="ChEBI" id="CHEBI:28563"/>
        <dbReference type="ChEBI" id="CHEBI:59087"/>
        <dbReference type="ChEBI" id="CHEBI:139493"/>
        <dbReference type="EC" id="3.2.1.113"/>
    </reaction>
</comment>
<evidence type="ECO:0000313" key="16">
    <source>
        <dbReference type="EMBL" id="KAF9528345.1"/>
    </source>
</evidence>
<dbReference type="Proteomes" id="UP000807306">
    <property type="component" value="Unassembled WGS sequence"/>
</dbReference>
<dbReference type="GO" id="GO:0005783">
    <property type="term" value="C:endoplasmic reticulum"/>
    <property type="evidence" value="ECO:0007669"/>
    <property type="project" value="TreeGrafter"/>
</dbReference>
<evidence type="ECO:0000256" key="3">
    <source>
        <dbReference type="ARBA" id="ARBA00007658"/>
    </source>
</evidence>
<dbReference type="Pfam" id="PF01532">
    <property type="entry name" value="Glyco_hydro_47"/>
    <property type="match status" value="1"/>
</dbReference>
<accession>A0A9P6EFZ1</accession>
<keyword evidence="4 15" id="KW-0732">Signal</keyword>
<feature type="active site" evidence="11">
    <location>
        <position position="405"/>
    </location>
</feature>
<evidence type="ECO:0000256" key="10">
    <source>
        <dbReference type="ARBA" id="ARBA00048605"/>
    </source>
</evidence>
<dbReference type="GO" id="GO:0004571">
    <property type="term" value="F:mannosyl-oligosaccharide 1,2-alpha-mannosidase activity"/>
    <property type="evidence" value="ECO:0007669"/>
    <property type="project" value="UniProtKB-EC"/>
</dbReference>
<dbReference type="OrthoDB" id="8118055at2759"/>
<dbReference type="AlphaFoldDB" id="A0A9P6EFZ1"/>
<dbReference type="PANTHER" id="PTHR11742:SF101">
    <property type="entry name" value="MANNOSYL-OLIGOSACCHARIDE ALPHA-1,2-MANNOSIDASE 1B"/>
    <property type="match status" value="1"/>
</dbReference>
<protein>
    <recommendedName>
        <fullName evidence="14">alpha-1,2-Mannosidase</fullName>
        <ecNumber evidence="14">3.2.1.-</ecNumber>
    </recommendedName>
</protein>
<dbReference type="GO" id="GO:0036503">
    <property type="term" value="P:ERAD pathway"/>
    <property type="evidence" value="ECO:0007669"/>
    <property type="project" value="UniProtKB-ARBA"/>
</dbReference>
<name>A0A9P6EFZ1_9AGAR</name>
<comment type="catalytic activity">
    <reaction evidence="9">
        <text>N(4)-(alpha-D-Man-(1-&gt;2)-alpha-D-Man-(1-&gt;2)-alpha-D-Man-(1-&gt;3)-[alpha-D-Man-(1-&gt;3)-[alpha-D-Man-(1-&gt;2)-alpha-D-Man-(1-&gt;6)]-alpha-D-Man-(1-&gt;6)]-beta-D-Man-(1-&gt;4)-beta-D-GlcNAc-(1-&gt;4)-beta-D-GlcNAc)-L-asparaginyl-[protein] (N-glucan mannose isomer 8A1,2,3B1,3) + 3 H2O = N(4)-(alpha-D-Man-(1-&gt;3)-[alpha-D-Man-(1-&gt;3)-[alpha-D-Man-(1-&gt;6)]-alpha-D-Man-(1-&gt;6)]-beta-D-Man-(1-&gt;4)-beta-D-GlcNAc-(1-&gt;4)-beta-D-GlcNAc)-L-asparaginyl-[protein] (N-glucan mannose isomer 5A1,2) + 3 beta-D-mannose</text>
        <dbReference type="Rhea" id="RHEA:56028"/>
        <dbReference type="Rhea" id="RHEA-COMP:14358"/>
        <dbReference type="Rhea" id="RHEA-COMP:14367"/>
        <dbReference type="ChEBI" id="CHEBI:15377"/>
        <dbReference type="ChEBI" id="CHEBI:28563"/>
        <dbReference type="ChEBI" id="CHEBI:59087"/>
        <dbReference type="ChEBI" id="CHEBI:60628"/>
        <dbReference type="EC" id="3.2.1.113"/>
    </reaction>
</comment>
<dbReference type="PANTHER" id="PTHR11742">
    <property type="entry name" value="MANNOSYL-OLIGOSACCHARIDE ALPHA-1,2-MANNOSIDASE-RELATED"/>
    <property type="match status" value="1"/>
</dbReference>
<evidence type="ECO:0000256" key="11">
    <source>
        <dbReference type="PIRSR" id="PIRSR601382-1"/>
    </source>
</evidence>
<evidence type="ECO:0000256" key="4">
    <source>
        <dbReference type="ARBA" id="ARBA00022729"/>
    </source>
</evidence>
<dbReference type="InterPro" id="IPR036026">
    <property type="entry name" value="Seven-hairpin_glycosidases"/>
</dbReference>
<feature type="binding site" evidence="12">
    <location>
        <position position="492"/>
    </location>
    <ligand>
        <name>Ca(2+)</name>
        <dbReference type="ChEBI" id="CHEBI:29108"/>
    </ligand>
</feature>
<evidence type="ECO:0000256" key="12">
    <source>
        <dbReference type="PIRSR" id="PIRSR601382-2"/>
    </source>
</evidence>
<feature type="signal peptide" evidence="15">
    <location>
        <begin position="1"/>
        <end position="23"/>
    </location>
</feature>
<feature type="active site" description="Proton donor" evidence="11">
    <location>
        <position position="363"/>
    </location>
</feature>
<evidence type="ECO:0000256" key="8">
    <source>
        <dbReference type="ARBA" id="ARBA00023295"/>
    </source>
</evidence>
<comment type="caution">
    <text evidence="16">The sequence shown here is derived from an EMBL/GenBank/DDBJ whole genome shotgun (WGS) entry which is preliminary data.</text>
</comment>
<keyword evidence="5 14" id="KW-0378">Hydrolase</keyword>
<dbReference type="InterPro" id="IPR050749">
    <property type="entry name" value="Glycosyl_Hydrolase_47"/>
</dbReference>
<keyword evidence="7" id="KW-0325">Glycoprotein</keyword>
<comment type="pathway">
    <text evidence="2">Protein modification; protein glycosylation.</text>
</comment>
<dbReference type="GO" id="GO:0005509">
    <property type="term" value="F:calcium ion binding"/>
    <property type="evidence" value="ECO:0007669"/>
    <property type="project" value="InterPro"/>
</dbReference>
<evidence type="ECO:0000256" key="2">
    <source>
        <dbReference type="ARBA" id="ARBA00004922"/>
    </source>
</evidence>
<evidence type="ECO:0000313" key="17">
    <source>
        <dbReference type="Proteomes" id="UP000807306"/>
    </source>
</evidence>
<proteinExistence type="inferred from homology"/>
<dbReference type="PRINTS" id="PR00747">
    <property type="entry name" value="GLYHDRLASE47"/>
</dbReference>
<feature type="disulfide bond" evidence="13">
    <location>
        <begin position="320"/>
        <end position="349"/>
    </location>
</feature>
<dbReference type="InterPro" id="IPR012341">
    <property type="entry name" value="6hp_glycosidase-like_sf"/>
</dbReference>
<keyword evidence="12" id="KW-0106">Calcium</keyword>
<dbReference type="FunFam" id="1.50.10.10:FF:000047">
    <property type="entry name" value="Mannosyl-oligosaccharide alpha-1,2-mannosidase"/>
    <property type="match status" value="1"/>
</dbReference>
<evidence type="ECO:0000256" key="6">
    <source>
        <dbReference type="ARBA" id="ARBA00023157"/>
    </source>
</evidence>
<dbReference type="InterPro" id="IPR001382">
    <property type="entry name" value="Glyco_hydro_47"/>
</dbReference>
<evidence type="ECO:0000256" key="14">
    <source>
        <dbReference type="RuleBase" id="RU361193"/>
    </source>
</evidence>
<keyword evidence="8 14" id="KW-0326">Glycosidase</keyword>
<comment type="similarity">
    <text evidence="3 14">Belongs to the glycosyl hydrolase 47 family.</text>
</comment>
<sequence length="558" mass="60827">MRATHTLLSALAATLSLSPLVQAVGQVQQTGLVVPSDQLKHKDEVKKMFTDSYGAYKQYAYPHDNLSPIGKKFSDGRNGWGATIVDAMDTMFIMGLTDLFYEATNFSSAIDFSHSKTADTVSVFETTIRYVGGLLSAYELSGEQIPDLLTKARQVADKLSYAWVGTNSIPYSHIDFSNNKPVVATSNIAEAGTLTLEFAILSKYTGNDKYRLLAEKSARFIAQNGAPLPGLPAQGIDPTTQSAVGGYITWGGGSDSYFEYLIKYPWLNIASDPIYADSWRAAVDSSIRTLLRTSTLGDYTYLADYDDQGKIRHVSSHLACFHGGNWILGGRLLENQTIVDYGLKLTDTCWNTYTSSATGIGPEAFAFVSSDGSYTGGNDPTTSEKAYNNQHGFYPTSSAYIQRPEVLESNFYAWRATGDTKYLNRAAAAVASLNEYTQVSSGGYAGLADVNNLSGSMYDNTESFWYAETLKYLYLTFDDPSRFSLDEYVFNTEAHPFKVTPAPKDKPLGSGTPYTPLTPFKTITGDLPAISAIPEIPGFISGVDRVLSGVLNLFVLGI</sequence>
<dbReference type="EC" id="3.2.1.-" evidence="14"/>
<organism evidence="16 17">
    <name type="scientific">Crepidotus variabilis</name>
    <dbReference type="NCBI Taxonomy" id="179855"/>
    <lineage>
        <taxon>Eukaryota</taxon>
        <taxon>Fungi</taxon>
        <taxon>Dikarya</taxon>
        <taxon>Basidiomycota</taxon>
        <taxon>Agaricomycotina</taxon>
        <taxon>Agaricomycetes</taxon>
        <taxon>Agaricomycetidae</taxon>
        <taxon>Agaricales</taxon>
        <taxon>Agaricineae</taxon>
        <taxon>Crepidotaceae</taxon>
        <taxon>Crepidotus</taxon>
    </lineage>
</organism>
<dbReference type="EMBL" id="MU157853">
    <property type="protein sequence ID" value="KAF9528345.1"/>
    <property type="molecule type" value="Genomic_DNA"/>
</dbReference>
<evidence type="ECO:0000256" key="15">
    <source>
        <dbReference type="SAM" id="SignalP"/>
    </source>
</evidence>
<dbReference type="Gene3D" id="1.50.10.10">
    <property type="match status" value="1"/>
</dbReference>
<comment type="cofactor">
    <cofactor evidence="1 12">
        <name>Ca(2+)</name>
        <dbReference type="ChEBI" id="CHEBI:29108"/>
    </cofactor>
</comment>
<evidence type="ECO:0000256" key="13">
    <source>
        <dbReference type="PIRSR" id="PIRSR601382-3"/>
    </source>
</evidence>
<feature type="chain" id="PRO_5040368837" description="alpha-1,2-Mannosidase" evidence="15">
    <location>
        <begin position="24"/>
        <end position="558"/>
    </location>
</feature>
<evidence type="ECO:0000256" key="5">
    <source>
        <dbReference type="ARBA" id="ARBA00022801"/>
    </source>
</evidence>
<evidence type="ECO:0000256" key="9">
    <source>
        <dbReference type="ARBA" id="ARBA00047669"/>
    </source>
</evidence>